<dbReference type="PANTHER" id="PTHR32074:SF2">
    <property type="entry name" value="RNA DEMETHYLASE ALKBH5"/>
    <property type="match status" value="1"/>
</dbReference>
<evidence type="ECO:0000313" key="8">
    <source>
        <dbReference type="Proteomes" id="UP000079169"/>
    </source>
</evidence>
<dbReference type="Gene3D" id="2.60.120.590">
    <property type="entry name" value="Alpha-ketoglutarate-dependent dioxygenase AlkB-like"/>
    <property type="match status" value="2"/>
</dbReference>
<keyword evidence="6" id="KW-0408">Iron</keyword>
<evidence type="ECO:0000256" key="3">
    <source>
        <dbReference type="ARBA" id="ARBA00022723"/>
    </source>
</evidence>
<keyword evidence="4" id="KW-0223">Dioxygenase</keyword>
<accession>A0A3Q0IIQ2</accession>
<feature type="region of interest" description="Disordered" evidence="7">
    <location>
        <begin position="508"/>
        <end position="553"/>
    </location>
</feature>
<dbReference type="GO" id="GO:0035515">
    <property type="term" value="F:oxidative RNA demethylase activity"/>
    <property type="evidence" value="ECO:0007669"/>
    <property type="project" value="InterPro"/>
</dbReference>
<dbReference type="GO" id="GO:0006397">
    <property type="term" value="P:mRNA processing"/>
    <property type="evidence" value="ECO:0007669"/>
    <property type="project" value="InterPro"/>
</dbReference>
<dbReference type="InterPro" id="IPR032860">
    <property type="entry name" value="ALKBH5"/>
</dbReference>
<evidence type="ECO:0000256" key="5">
    <source>
        <dbReference type="ARBA" id="ARBA00023002"/>
    </source>
</evidence>
<comment type="cofactor">
    <cofactor evidence="1">
        <name>Fe(2+)</name>
        <dbReference type="ChEBI" id="CHEBI:29033"/>
    </cofactor>
</comment>
<evidence type="ECO:0000256" key="6">
    <source>
        <dbReference type="ARBA" id="ARBA00023004"/>
    </source>
</evidence>
<dbReference type="STRING" id="121845.A0A3Q0IIQ2"/>
<keyword evidence="8" id="KW-1185">Reference proteome</keyword>
<dbReference type="GO" id="GO:0046872">
    <property type="term" value="F:metal ion binding"/>
    <property type="evidence" value="ECO:0007669"/>
    <property type="project" value="UniProtKB-KW"/>
</dbReference>
<dbReference type="SUPFAM" id="SSF51197">
    <property type="entry name" value="Clavaminate synthase-like"/>
    <property type="match status" value="1"/>
</dbReference>
<dbReference type="InterPro" id="IPR037151">
    <property type="entry name" value="AlkB-like_sf"/>
</dbReference>
<protein>
    <submittedName>
        <fullName evidence="9">Uncharacterized protein LOC103504852</fullName>
    </submittedName>
</protein>
<feature type="region of interest" description="Disordered" evidence="7">
    <location>
        <begin position="474"/>
        <end position="495"/>
    </location>
</feature>
<dbReference type="PANTHER" id="PTHR32074">
    <property type="entry name" value="RNA DEMETHYLASE ALKBH5"/>
    <property type="match status" value="1"/>
</dbReference>
<name>A0A3Q0IIQ2_DIACI</name>
<dbReference type="KEGG" id="dci:103504852"/>
<dbReference type="PaxDb" id="121845-A0A3Q0IIQ2"/>
<gene>
    <name evidence="9" type="primary">LOC103504852</name>
</gene>
<evidence type="ECO:0000313" key="9">
    <source>
        <dbReference type="RefSeq" id="XP_026676084.1"/>
    </source>
</evidence>
<dbReference type="GeneID" id="103504852"/>
<dbReference type="Proteomes" id="UP000079169">
    <property type="component" value="Unplaced"/>
</dbReference>
<dbReference type="RefSeq" id="XP_026676084.1">
    <property type="nucleotide sequence ID" value="XM_026820283.1"/>
</dbReference>
<dbReference type="AlphaFoldDB" id="A0A3Q0IIQ2"/>
<comment type="similarity">
    <text evidence="2">Belongs to the alkB family.</text>
</comment>
<evidence type="ECO:0000256" key="2">
    <source>
        <dbReference type="ARBA" id="ARBA00007879"/>
    </source>
</evidence>
<proteinExistence type="inferred from homology"/>
<feature type="compositionally biased region" description="Polar residues" evidence="7">
    <location>
        <begin position="483"/>
        <end position="495"/>
    </location>
</feature>
<dbReference type="GO" id="GO:0005634">
    <property type="term" value="C:nucleus"/>
    <property type="evidence" value="ECO:0007669"/>
    <property type="project" value="TreeGrafter"/>
</dbReference>
<sequence>MAAYLSELYKCQVVEQNLKLKNRYSRNQRSSPYDIGQSKHHARELRQKILQGVNQMSLFSHEECLALERNIDEVSSLAEQGQYKPCTVDRAPLRNKYFFGEGYTYGSQLVRKGLGNERLYPEGEVDPIPAWIQSLVITKLEQMGVVPPNYINSAVINDYQPGGCIVSHIDPPHIFDRPIISLSLFSDSALCFGCKFNFKPIRVSEPVLYLPVQRGCVTLLRDFAANGITHCVRPQDTQHRRAVILLRRVLPHAPRLTLSQTPRVKPYHSLYDVQARESGGYFRSSIETYNNNENHSNKNTSNGLDSVETYYNNNKMENYQNSSNHGLSSNETYNTISVQKGRDSEQTHSELNNTGPYTRTYTQTNEVASYNTKYSTKQSDDNIQDSYDIPPCCHTTEESITTCTTTDFARESGGYFRRRIETYNNNENHSNKNTSNGLDSVETHYNNNKLENYQNSSNHGLSSNETYNTISVQKGRDSEQTHSELNNTGPYTRTYTQTNEVASYNTKYSTKQSDDNIQDSYDINNNETYDINNNSSNYKINREPTEPQYSKPTESYYNTSTYNNHTGYFFGEGYTYGSQLVRKGLGNERLYPEGEVDPRDNWSQSLGAEWHLSVVEQMGVVPPNYINSAVINDYQPGGCIVSHIDSFVKPKPRTFDAKPNLGGTFNAKPQPGTLFAKPLNILNNKPTPNVLDDRNLGPLMLNLT</sequence>
<keyword evidence="3" id="KW-0479">Metal-binding</keyword>
<feature type="compositionally biased region" description="Low complexity" evidence="7">
    <location>
        <begin position="521"/>
        <end position="537"/>
    </location>
</feature>
<evidence type="ECO:0000256" key="4">
    <source>
        <dbReference type="ARBA" id="ARBA00022964"/>
    </source>
</evidence>
<organism evidence="8 9">
    <name type="scientific">Diaphorina citri</name>
    <name type="common">Asian citrus psyllid</name>
    <dbReference type="NCBI Taxonomy" id="121845"/>
    <lineage>
        <taxon>Eukaryota</taxon>
        <taxon>Metazoa</taxon>
        <taxon>Ecdysozoa</taxon>
        <taxon>Arthropoda</taxon>
        <taxon>Hexapoda</taxon>
        <taxon>Insecta</taxon>
        <taxon>Pterygota</taxon>
        <taxon>Neoptera</taxon>
        <taxon>Paraneoptera</taxon>
        <taxon>Hemiptera</taxon>
        <taxon>Sternorrhyncha</taxon>
        <taxon>Psylloidea</taxon>
        <taxon>Psyllidae</taxon>
        <taxon>Diaphorininae</taxon>
        <taxon>Diaphorina</taxon>
    </lineage>
</organism>
<feature type="compositionally biased region" description="Polar residues" evidence="7">
    <location>
        <begin position="349"/>
        <end position="361"/>
    </location>
</feature>
<evidence type="ECO:0000256" key="7">
    <source>
        <dbReference type="SAM" id="MobiDB-lite"/>
    </source>
</evidence>
<keyword evidence="5" id="KW-0560">Oxidoreductase</keyword>
<evidence type="ECO:0000256" key="1">
    <source>
        <dbReference type="ARBA" id="ARBA00001954"/>
    </source>
</evidence>
<reference evidence="9" key="1">
    <citation type="submission" date="2025-08" db="UniProtKB">
        <authorList>
            <consortium name="RefSeq"/>
        </authorList>
    </citation>
    <scope>IDENTIFICATION</scope>
</reference>
<feature type="region of interest" description="Disordered" evidence="7">
    <location>
        <begin position="340"/>
        <end position="361"/>
    </location>
</feature>
<dbReference type="GO" id="GO:0006406">
    <property type="term" value="P:mRNA export from nucleus"/>
    <property type="evidence" value="ECO:0007669"/>
    <property type="project" value="TreeGrafter"/>
</dbReference>